<gene>
    <name evidence="2" type="ORF">CDV36_000635</name>
</gene>
<reference evidence="2 3" key="1">
    <citation type="submission" date="2017-06" db="EMBL/GenBank/DDBJ databases">
        <title>Comparative genomic analysis of Ambrosia Fusariam Clade fungi.</title>
        <authorList>
            <person name="Stajich J.E."/>
            <person name="Carrillo J."/>
            <person name="Kijimoto T."/>
            <person name="Eskalen A."/>
            <person name="O'Donnell K."/>
            <person name="Kasson M."/>
        </authorList>
    </citation>
    <scope>NUCLEOTIDE SEQUENCE [LARGE SCALE GENOMIC DNA]</scope>
    <source>
        <strain evidence="2">UCR3666</strain>
    </source>
</reference>
<dbReference type="InterPro" id="IPR036047">
    <property type="entry name" value="F-box-like_dom_sf"/>
</dbReference>
<protein>
    <recommendedName>
        <fullName evidence="1">F-box domain-containing protein</fullName>
    </recommendedName>
</protein>
<accession>A0A3M2SQA5</accession>
<evidence type="ECO:0000313" key="2">
    <source>
        <dbReference type="EMBL" id="RMJ19666.1"/>
    </source>
</evidence>
<dbReference type="AlphaFoldDB" id="A0A3M2SQA5"/>
<dbReference type="SMART" id="SM00256">
    <property type="entry name" value="FBOX"/>
    <property type="match status" value="1"/>
</dbReference>
<dbReference type="STRING" id="2010991.A0A3M2SQA5"/>
<dbReference type="Proteomes" id="UP000277212">
    <property type="component" value="Unassembled WGS sequence"/>
</dbReference>
<dbReference type="EMBL" id="NKUJ01000006">
    <property type="protein sequence ID" value="RMJ19666.1"/>
    <property type="molecule type" value="Genomic_DNA"/>
</dbReference>
<evidence type="ECO:0000259" key="1">
    <source>
        <dbReference type="PROSITE" id="PS50181"/>
    </source>
</evidence>
<organism evidence="2 3">
    <name type="scientific">Fusarium kuroshium</name>
    <dbReference type="NCBI Taxonomy" id="2010991"/>
    <lineage>
        <taxon>Eukaryota</taxon>
        <taxon>Fungi</taxon>
        <taxon>Dikarya</taxon>
        <taxon>Ascomycota</taxon>
        <taxon>Pezizomycotina</taxon>
        <taxon>Sordariomycetes</taxon>
        <taxon>Hypocreomycetidae</taxon>
        <taxon>Hypocreales</taxon>
        <taxon>Nectriaceae</taxon>
        <taxon>Fusarium</taxon>
        <taxon>Fusarium solani species complex</taxon>
    </lineage>
</organism>
<dbReference type="SUPFAM" id="SSF81383">
    <property type="entry name" value="F-box domain"/>
    <property type="match status" value="1"/>
</dbReference>
<evidence type="ECO:0000313" key="3">
    <source>
        <dbReference type="Proteomes" id="UP000277212"/>
    </source>
</evidence>
<feature type="domain" description="F-box" evidence="1">
    <location>
        <begin position="9"/>
        <end position="63"/>
    </location>
</feature>
<comment type="caution">
    <text evidence="2">The sequence shown here is derived from an EMBL/GenBank/DDBJ whole genome shotgun (WGS) entry which is preliminary data.</text>
</comment>
<proteinExistence type="predicted"/>
<keyword evidence="3" id="KW-1185">Reference proteome</keyword>
<dbReference type="InterPro" id="IPR001810">
    <property type="entry name" value="F-box_dom"/>
</dbReference>
<dbReference type="Gene3D" id="1.20.1280.50">
    <property type="match status" value="1"/>
</dbReference>
<sequence length="469" mass="54505">MEKDPNTKSALLTTLPLELLPNILSFLPDKKSLLNAALTCRTLNDAYNSRKTYIASTILFSRMDESVNQEAVIFYRLISEVWYGAEAGVQAIHNVFAMDRTLDEEQIPFDDRMTMEGIQNMHLFHEDVEWWANRITTNLKKDQPILEGDDSPFQLTPAVVNRFKRAIYRLYMYMDLTEKGLASSCVSNGGYNRVVSPDELEGPDERWCYSLGRLEEYRLTRAFCAQYSTAEIEQMINVYHMLITEVSLPIIEDGFEIGTLMRTHTDLPNPGIPMVIQGLGFLREFVNARTYMERLNLLCLVNSNDWRRHVAFQHRFPTIDTQLMCDIHRSGLSIEDLKKFANEPDPLWLSRVPFYDDGDVGPQWAWRKFNRQAAKFGGKPYNTDRVARPWGYVFWDRQMLEAANLIRLNEDATRDLMPIVDPQHQIYKPLFEFRPWQTPAARQMIALTTYVRAVLQARYHHLAGQSHQD</sequence>
<dbReference type="PROSITE" id="PS50181">
    <property type="entry name" value="FBOX"/>
    <property type="match status" value="1"/>
</dbReference>
<dbReference type="Pfam" id="PF12937">
    <property type="entry name" value="F-box-like"/>
    <property type="match status" value="1"/>
</dbReference>
<name>A0A3M2SQA5_9HYPO</name>
<dbReference type="OrthoDB" id="5427059at2759"/>